<evidence type="ECO:0008006" key="4">
    <source>
        <dbReference type="Google" id="ProtNLM"/>
    </source>
</evidence>
<evidence type="ECO:0000313" key="3">
    <source>
        <dbReference type="Proteomes" id="UP001484535"/>
    </source>
</evidence>
<keyword evidence="1" id="KW-0472">Membrane</keyword>
<name>A0ABV0D0W0_9SPHN</name>
<evidence type="ECO:0000313" key="2">
    <source>
        <dbReference type="EMBL" id="MEN7538774.1"/>
    </source>
</evidence>
<dbReference type="Proteomes" id="UP001484535">
    <property type="component" value="Unassembled WGS sequence"/>
</dbReference>
<keyword evidence="3" id="KW-1185">Reference proteome</keyword>
<gene>
    <name evidence="2" type="ORF">ABDJ38_16495</name>
</gene>
<feature type="transmembrane region" description="Helical" evidence="1">
    <location>
        <begin position="279"/>
        <end position="297"/>
    </location>
</feature>
<dbReference type="RefSeq" id="WP_346786237.1">
    <property type="nucleotide sequence ID" value="NZ_JBDLBR010000010.1"/>
</dbReference>
<feature type="transmembrane region" description="Helical" evidence="1">
    <location>
        <begin position="65"/>
        <end position="83"/>
    </location>
</feature>
<feature type="transmembrane region" description="Helical" evidence="1">
    <location>
        <begin position="25"/>
        <end position="45"/>
    </location>
</feature>
<feature type="transmembrane region" description="Helical" evidence="1">
    <location>
        <begin position="172"/>
        <end position="190"/>
    </location>
</feature>
<keyword evidence="1" id="KW-1133">Transmembrane helix</keyword>
<organism evidence="2 3">
    <name type="scientific">Aurantiacibacter flavus</name>
    <dbReference type="NCBI Taxonomy" id="3145232"/>
    <lineage>
        <taxon>Bacteria</taxon>
        <taxon>Pseudomonadati</taxon>
        <taxon>Pseudomonadota</taxon>
        <taxon>Alphaproteobacteria</taxon>
        <taxon>Sphingomonadales</taxon>
        <taxon>Erythrobacteraceae</taxon>
        <taxon>Aurantiacibacter</taxon>
    </lineage>
</organism>
<reference evidence="2 3" key="1">
    <citation type="submission" date="2024-05" db="EMBL/GenBank/DDBJ databases">
        <authorList>
            <person name="Park S."/>
        </authorList>
    </citation>
    <scope>NUCLEOTIDE SEQUENCE [LARGE SCALE GENOMIC DNA]</scope>
    <source>
        <strain evidence="2 3">DGU5</strain>
    </source>
</reference>
<sequence>MSQPILLPLRGDTIPLLPQDYRPNFSWIQTLTLVLSLLVIAAAIYQMRAVEPREIVSLVPQSPAFWMLFALGVMTGPLSEYFIFNRLWHVKSAALGALTRKLVYNELLLGYLGEAWFYAWARKNCRLEGSPFGAVKDVAVLSAVAGNGMTLVLVLLAIPFLEVLPLGEYGDAAAWSLVFVMATSLAIMIWRKSLFSLTRKELWSVFAVHIGRIIITTVISATLWHLVLPDVSIGWWLSLAAIRLLISRLPFMPNKDIFFAGVAVLVVGQETQISELMAMMAGLILCANLCLGLGLAISDLIKGERRLVIAA</sequence>
<feature type="transmembrane region" description="Helical" evidence="1">
    <location>
        <begin position="140"/>
        <end position="160"/>
    </location>
</feature>
<accession>A0ABV0D0W0</accession>
<keyword evidence="1" id="KW-0812">Transmembrane</keyword>
<protein>
    <recommendedName>
        <fullName evidence="4">Flippase-like domain-containing protein</fullName>
    </recommendedName>
</protein>
<comment type="caution">
    <text evidence="2">The sequence shown here is derived from an EMBL/GenBank/DDBJ whole genome shotgun (WGS) entry which is preliminary data.</text>
</comment>
<evidence type="ECO:0000256" key="1">
    <source>
        <dbReference type="SAM" id="Phobius"/>
    </source>
</evidence>
<proteinExistence type="predicted"/>
<feature type="transmembrane region" description="Helical" evidence="1">
    <location>
        <begin position="202"/>
        <end position="227"/>
    </location>
</feature>
<dbReference type="EMBL" id="JBDLBR010000010">
    <property type="protein sequence ID" value="MEN7538774.1"/>
    <property type="molecule type" value="Genomic_DNA"/>
</dbReference>